<keyword evidence="3" id="KW-1185">Reference proteome</keyword>
<dbReference type="GO" id="GO:0006351">
    <property type="term" value="P:DNA-templated transcription"/>
    <property type="evidence" value="ECO:0007669"/>
    <property type="project" value="InterPro"/>
</dbReference>
<dbReference type="OrthoDB" id="542841at2759"/>
<dbReference type="PANTHER" id="PTHR46354">
    <property type="entry name" value="DOG1 DOMAIN-CONTAINING PROTEIN"/>
    <property type="match status" value="1"/>
</dbReference>
<dbReference type="PROSITE" id="PS51806">
    <property type="entry name" value="DOG1"/>
    <property type="match status" value="1"/>
</dbReference>
<organism evidence="2 3">
    <name type="scientific">Mikania micrantha</name>
    <name type="common">bitter vine</name>
    <dbReference type="NCBI Taxonomy" id="192012"/>
    <lineage>
        <taxon>Eukaryota</taxon>
        <taxon>Viridiplantae</taxon>
        <taxon>Streptophyta</taxon>
        <taxon>Embryophyta</taxon>
        <taxon>Tracheophyta</taxon>
        <taxon>Spermatophyta</taxon>
        <taxon>Magnoliopsida</taxon>
        <taxon>eudicotyledons</taxon>
        <taxon>Gunneridae</taxon>
        <taxon>Pentapetalae</taxon>
        <taxon>asterids</taxon>
        <taxon>campanulids</taxon>
        <taxon>Asterales</taxon>
        <taxon>Asteraceae</taxon>
        <taxon>Asteroideae</taxon>
        <taxon>Heliantheae alliance</taxon>
        <taxon>Eupatorieae</taxon>
        <taxon>Mikania</taxon>
    </lineage>
</organism>
<reference evidence="2 3" key="1">
    <citation type="submission" date="2019-05" db="EMBL/GenBank/DDBJ databases">
        <title>Mikania micrantha, genome provides insights into the molecular mechanism of rapid growth.</title>
        <authorList>
            <person name="Liu B."/>
        </authorList>
    </citation>
    <scope>NUCLEOTIDE SEQUENCE [LARGE SCALE GENOMIC DNA]</scope>
    <source>
        <strain evidence="2">NLD-2019</strain>
        <tissue evidence="2">Leaf</tissue>
    </source>
</reference>
<dbReference type="GO" id="GO:0043565">
    <property type="term" value="F:sequence-specific DNA binding"/>
    <property type="evidence" value="ECO:0007669"/>
    <property type="project" value="InterPro"/>
</dbReference>
<dbReference type="Pfam" id="PF14144">
    <property type="entry name" value="DOG1"/>
    <property type="match status" value="1"/>
</dbReference>
<dbReference type="InterPro" id="IPR051886">
    <property type="entry name" value="Seed_Dev/Stress_Resp_Reg"/>
</dbReference>
<evidence type="ECO:0000313" key="2">
    <source>
        <dbReference type="EMBL" id="KAD3066758.1"/>
    </source>
</evidence>
<sequence>MDAPRPPTSDDHHQQLTQLVNKLMFQFSEYYRVKSVAANQDVLSVFCARWSTTLERSLYWIAGWRPTTAFHLIYTESSIRFESRMTDILHGIRTGDLGDLSPAQFARVSELQCETVQQENVESCELLGGKFVDFDKKIEQLVKIVEKADDLRLRTLKAVVELMTPQQAAEFLIAAGQLHFGIHRCGLVRDRERQLAEK</sequence>
<name>A0A5N6LYU9_9ASTR</name>
<protein>
    <recommendedName>
        <fullName evidence="1">DOG1 domain-containing protein</fullName>
    </recommendedName>
</protein>
<evidence type="ECO:0000259" key="1">
    <source>
        <dbReference type="PROSITE" id="PS51806"/>
    </source>
</evidence>
<evidence type="ECO:0000313" key="3">
    <source>
        <dbReference type="Proteomes" id="UP000326396"/>
    </source>
</evidence>
<feature type="domain" description="DOG1" evidence="1">
    <location>
        <begin position="1"/>
        <end position="192"/>
    </location>
</feature>
<dbReference type="Proteomes" id="UP000326396">
    <property type="component" value="Linkage Group LG7"/>
</dbReference>
<proteinExistence type="predicted"/>
<gene>
    <name evidence="2" type="ORF">E3N88_34638</name>
</gene>
<comment type="caution">
    <text evidence="2">The sequence shown here is derived from an EMBL/GenBank/DDBJ whole genome shotgun (WGS) entry which is preliminary data.</text>
</comment>
<dbReference type="EMBL" id="SZYD01000017">
    <property type="protein sequence ID" value="KAD3066758.1"/>
    <property type="molecule type" value="Genomic_DNA"/>
</dbReference>
<dbReference type="InterPro" id="IPR025422">
    <property type="entry name" value="TGA_domain"/>
</dbReference>
<accession>A0A5N6LYU9</accession>
<dbReference type="AlphaFoldDB" id="A0A5N6LYU9"/>
<dbReference type="PANTHER" id="PTHR46354:SF12">
    <property type="entry name" value="DNA-BINDING PROTEIN-LIKE PROTEIN"/>
    <property type="match status" value="1"/>
</dbReference>